<protein>
    <submittedName>
        <fullName evidence="9">GntR family transcriptional regulator/MocR family aminotransferase</fullName>
    </submittedName>
</protein>
<dbReference type="GO" id="GO:0030170">
    <property type="term" value="F:pyridoxal phosphate binding"/>
    <property type="evidence" value="ECO:0007669"/>
    <property type="project" value="InterPro"/>
</dbReference>
<dbReference type="Pfam" id="PF00155">
    <property type="entry name" value="Aminotran_1_2"/>
    <property type="match status" value="1"/>
</dbReference>
<dbReference type="CDD" id="cd07377">
    <property type="entry name" value="WHTH_GntR"/>
    <property type="match status" value="1"/>
</dbReference>
<organism evidence="9 10">
    <name type="scientific">Mesobacillus foraminis</name>
    <dbReference type="NCBI Taxonomy" id="279826"/>
    <lineage>
        <taxon>Bacteria</taxon>
        <taxon>Bacillati</taxon>
        <taxon>Bacillota</taxon>
        <taxon>Bacilli</taxon>
        <taxon>Bacillales</taxon>
        <taxon>Bacillaceae</taxon>
        <taxon>Mesobacillus</taxon>
    </lineage>
</organism>
<dbReference type="InterPro" id="IPR000524">
    <property type="entry name" value="Tscrpt_reg_HTH_GntR"/>
</dbReference>
<evidence type="ECO:0000256" key="2">
    <source>
        <dbReference type="ARBA" id="ARBA00005384"/>
    </source>
</evidence>
<proteinExistence type="inferred from homology"/>
<keyword evidence="10" id="KW-1185">Reference proteome</keyword>
<dbReference type="InterPro" id="IPR036390">
    <property type="entry name" value="WH_DNA-bd_sf"/>
</dbReference>
<keyword evidence="5" id="KW-0805">Transcription regulation</keyword>
<dbReference type="InterPro" id="IPR015424">
    <property type="entry name" value="PyrdxlP-dep_Trfase"/>
</dbReference>
<keyword evidence="4" id="KW-0663">Pyridoxal phosphate</keyword>
<keyword evidence="7" id="KW-0804">Transcription</keyword>
<dbReference type="PANTHER" id="PTHR46577:SF1">
    <property type="entry name" value="HTH-TYPE TRANSCRIPTIONAL REGULATORY PROTEIN GABR"/>
    <property type="match status" value="1"/>
</dbReference>
<comment type="cofactor">
    <cofactor evidence="1">
        <name>pyridoxal 5'-phosphate</name>
        <dbReference type="ChEBI" id="CHEBI:597326"/>
    </cofactor>
</comment>
<dbReference type="Gene3D" id="3.40.640.10">
    <property type="entry name" value="Type I PLP-dependent aspartate aminotransferase-like (Major domain)"/>
    <property type="match status" value="1"/>
</dbReference>
<dbReference type="SMART" id="SM00345">
    <property type="entry name" value="HTH_GNTR"/>
    <property type="match status" value="1"/>
</dbReference>
<evidence type="ECO:0000256" key="7">
    <source>
        <dbReference type="ARBA" id="ARBA00023163"/>
    </source>
</evidence>
<dbReference type="InterPro" id="IPR036388">
    <property type="entry name" value="WH-like_DNA-bd_sf"/>
</dbReference>
<dbReference type="InterPro" id="IPR015421">
    <property type="entry name" value="PyrdxlP-dep_Trfase_major"/>
</dbReference>
<dbReference type="SUPFAM" id="SSF53383">
    <property type="entry name" value="PLP-dependent transferases"/>
    <property type="match status" value="1"/>
</dbReference>
<evidence type="ECO:0000256" key="1">
    <source>
        <dbReference type="ARBA" id="ARBA00001933"/>
    </source>
</evidence>
<accession>A0A4R2BHJ2</accession>
<sequence>MIELTPILDKESKTPLYIQLADFIRREILAGRIKPKEKLPSKRNLAKHLGLSLNTVQGAYEQICAEGYAESRPRSGLFVKNLDHDLFQDRVSDQEPVQHSTDVKEDVLIDFNSGKIDTEHFPYKAWRKLAVQSLYEDSGELFHMGHPQGEPEFRRQIVKHIYASRGVRCSADQIVIGAGTQVLIGLLCLLIGREQIYAIEDPGFHRTRTVLEDLGVQVAPIPLEGDGINLKVLNQTHANAVYVTPSHQFPLGMVMPISLRMGLLKWAEEKGAYIIEDDYDGEYRYKGKPIPSLQGLDRNGNVIYLGTFSKALIPSIRISYLVLPLSLIKKYGEHFTIYKQTVSRLHQDTLYHFMKGGLWQRHLNKMRTLYRKKQRTLLAAIQSNFGNKVRVIGEHSGLHIVLEVICRMEEPELIQKAMNAGVKVYPLSIYFNEPLERQPPKILLGFGALSEQEIEKGIMLLKEAWGL</sequence>
<dbReference type="GO" id="GO:0008483">
    <property type="term" value="F:transaminase activity"/>
    <property type="evidence" value="ECO:0007669"/>
    <property type="project" value="UniProtKB-KW"/>
</dbReference>
<dbReference type="PANTHER" id="PTHR46577">
    <property type="entry name" value="HTH-TYPE TRANSCRIPTIONAL REGULATORY PROTEIN GABR"/>
    <property type="match status" value="1"/>
</dbReference>
<dbReference type="CDD" id="cd00609">
    <property type="entry name" value="AAT_like"/>
    <property type="match status" value="1"/>
</dbReference>
<evidence type="ECO:0000259" key="8">
    <source>
        <dbReference type="PROSITE" id="PS50949"/>
    </source>
</evidence>
<dbReference type="RefSeq" id="WP_132004092.1">
    <property type="nucleotide sequence ID" value="NZ_JABUHM010000009.1"/>
</dbReference>
<reference evidence="9 10" key="1">
    <citation type="journal article" date="2015" name="Stand. Genomic Sci.">
        <title>Genomic Encyclopedia of Bacterial and Archaeal Type Strains, Phase III: the genomes of soil and plant-associated and newly described type strains.</title>
        <authorList>
            <person name="Whitman W.B."/>
            <person name="Woyke T."/>
            <person name="Klenk H.P."/>
            <person name="Zhou Y."/>
            <person name="Lilburn T.G."/>
            <person name="Beck B.J."/>
            <person name="De Vos P."/>
            <person name="Vandamme P."/>
            <person name="Eisen J.A."/>
            <person name="Garrity G."/>
            <person name="Hugenholtz P."/>
            <person name="Kyrpides N.C."/>
        </authorList>
    </citation>
    <scope>NUCLEOTIDE SEQUENCE [LARGE SCALE GENOMIC DNA]</scope>
    <source>
        <strain evidence="9 10">CV53</strain>
    </source>
</reference>
<dbReference type="GO" id="GO:0003700">
    <property type="term" value="F:DNA-binding transcription factor activity"/>
    <property type="evidence" value="ECO:0007669"/>
    <property type="project" value="InterPro"/>
</dbReference>
<dbReference type="AlphaFoldDB" id="A0A4R2BHJ2"/>
<evidence type="ECO:0000256" key="5">
    <source>
        <dbReference type="ARBA" id="ARBA00023015"/>
    </source>
</evidence>
<dbReference type="Gene3D" id="1.10.10.10">
    <property type="entry name" value="Winged helix-like DNA-binding domain superfamily/Winged helix DNA-binding domain"/>
    <property type="match status" value="1"/>
</dbReference>
<evidence type="ECO:0000256" key="4">
    <source>
        <dbReference type="ARBA" id="ARBA00022898"/>
    </source>
</evidence>
<gene>
    <name evidence="9" type="ORF">EV146_104130</name>
</gene>
<evidence type="ECO:0000256" key="6">
    <source>
        <dbReference type="ARBA" id="ARBA00023125"/>
    </source>
</evidence>
<name>A0A4R2BHJ2_9BACI</name>
<dbReference type="SUPFAM" id="SSF46785">
    <property type="entry name" value="Winged helix' DNA-binding domain"/>
    <property type="match status" value="1"/>
</dbReference>
<feature type="domain" description="HTH gntR-type" evidence="8">
    <location>
        <begin position="14"/>
        <end position="82"/>
    </location>
</feature>
<keyword evidence="9" id="KW-0808">Transferase</keyword>
<dbReference type="EMBL" id="SLVV01000004">
    <property type="protein sequence ID" value="TCN26023.1"/>
    <property type="molecule type" value="Genomic_DNA"/>
</dbReference>
<comment type="similarity">
    <text evidence="2">In the C-terminal section; belongs to the class-I pyridoxal-phosphate-dependent aminotransferase family.</text>
</comment>
<keyword evidence="3 9" id="KW-0032">Aminotransferase</keyword>
<dbReference type="InterPro" id="IPR004839">
    <property type="entry name" value="Aminotransferase_I/II_large"/>
</dbReference>
<evidence type="ECO:0000256" key="3">
    <source>
        <dbReference type="ARBA" id="ARBA00022576"/>
    </source>
</evidence>
<keyword evidence="6" id="KW-0238">DNA-binding</keyword>
<dbReference type="InterPro" id="IPR051446">
    <property type="entry name" value="HTH_trans_reg/aminotransferase"/>
</dbReference>
<comment type="caution">
    <text evidence="9">The sequence shown here is derived from an EMBL/GenBank/DDBJ whole genome shotgun (WGS) entry which is preliminary data.</text>
</comment>
<evidence type="ECO:0000313" key="10">
    <source>
        <dbReference type="Proteomes" id="UP000295689"/>
    </source>
</evidence>
<dbReference type="GO" id="GO:0003677">
    <property type="term" value="F:DNA binding"/>
    <property type="evidence" value="ECO:0007669"/>
    <property type="project" value="UniProtKB-KW"/>
</dbReference>
<dbReference type="Pfam" id="PF00392">
    <property type="entry name" value="GntR"/>
    <property type="match status" value="1"/>
</dbReference>
<dbReference type="Proteomes" id="UP000295689">
    <property type="component" value="Unassembled WGS sequence"/>
</dbReference>
<dbReference type="PROSITE" id="PS50949">
    <property type="entry name" value="HTH_GNTR"/>
    <property type="match status" value="1"/>
</dbReference>
<evidence type="ECO:0000313" key="9">
    <source>
        <dbReference type="EMBL" id="TCN26023.1"/>
    </source>
</evidence>